<evidence type="ECO:0000256" key="8">
    <source>
        <dbReference type="ARBA" id="ARBA00023242"/>
    </source>
</evidence>
<dbReference type="GO" id="GO:0042562">
    <property type="term" value="F:hormone binding"/>
    <property type="evidence" value="ECO:0007669"/>
    <property type="project" value="UniProtKB-ARBA"/>
</dbReference>
<feature type="domain" description="Nuclear receptor" evidence="10">
    <location>
        <begin position="285"/>
        <end position="360"/>
    </location>
</feature>
<dbReference type="GO" id="GO:0003700">
    <property type="term" value="F:DNA-binding transcription factor activity"/>
    <property type="evidence" value="ECO:0007669"/>
    <property type="project" value="InterPro"/>
</dbReference>
<dbReference type="GO" id="GO:0005634">
    <property type="term" value="C:nucleus"/>
    <property type="evidence" value="ECO:0007669"/>
    <property type="project" value="UniProtKB-SubCell"/>
</dbReference>
<dbReference type="InterPro" id="IPR013088">
    <property type="entry name" value="Znf_NHR/GATA"/>
</dbReference>
<keyword evidence="13" id="KW-1185">Reference proteome</keyword>
<comment type="similarity">
    <text evidence="9">Belongs to the nuclear hormone receptor family.</text>
</comment>
<evidence type="ECO:0000256" key="9">
    <source>
        <dbReference type="RuleBase" id="RU004334"/>
    </source>
</evidence>
<evidence type="ECO:0000259" key="11">
    <source>
        <dbReference type="PROSITE" id="PS51843"/>
    </source>
</evidence>
<dbReference type="GO" id="GO:0008270">
    <property type="term" value="F:zinc ion binding"/>
    <property type="evidence" value="ECO:0007669"/>
    <property type="project" value="UniProtKB-KW"/>
</dbReference>
<keyword evidence="1 9" id="KW-0479">Metal-binding</keyword>
<accession>A0A3Q3QIA9</accession>
<name>A0A3Q3QIA9_MONAL</name>
<evidence type="ECO:0000259" key="10">
    <source>
        <dbReference type="PROSITE" id="PS51030"/>
    </source>
</evidence>
<sequence>MNERDRLDTADIYACPFTAELSKAVSVSLGLDTVSSPLSSTNLCSVRAFADCDPTVGNSSRGAPELEAAGNMNLEGDVLPLDDTSLRKDDFGQVCHGTQQVSCMDLLTSGDLDGAQTLTRGPVMSRFLCQESNWFINPAAELYTPSPQVDELLPLKSYSASSRLYRDTPGMWCANERAYGVRSETEKEGSGGHNLSCNYCNCGQASLGSRRECHCAWYNKGEQGGEGGMRAAMTQGYGQMERYHSAVPQEQATSAIKTERAVWMNCTDRTFRHDEMFPGVYLSERRVCQVCGDDASGCHYGAVTCGSCKVFFKRAAAGKQNHLCAGRNDCTIDKLRRKNCASCRLKRCYMLGMSLKGLGRRLKAAGQARTREEEEPPAAREPGEIGEMAWKTDFMLKPGSTAVRAKAAFPALSMSPTLRSCLSLLSILQSIEPAVVNAGHDPAQPDSPVALLSSLNELGERQLVAMVRWAKAIPGFRDLHVDDQMSLIQLSWMGLMVFALGWRSYTFTNSSMLYFAPDLVFNDHRMQVSTMYEHCMRMRLLAQRLCMLKVTQEEFLCMKALILFSIIPLEGLKSQRCFDKLRASYINELDRLASLHGEATDKERLFQLTQLLDYLQAIVRQLHQFTYDLFTQARSMQIHVKFPEMISEIVSVHVPKVVTGMVKTIPFHSAAKEMSLWSPELQHPAL</sequence>
<dbReference type="Gene3D" id="3.30.50.10">
    <property type="entry name" value="Erythroid Transcription Factor GATA-1, subunit A"/>
    <property type="match status" value="1"/>
</dbReference>
<evidence type="ECO:0000256" key="7">
    <source>
        <dbReference type="ARBA" id="ARBA00023170"/>
    </source>
</evidence>
<dbReference type="InterPro" id="IPR001628">
    <property type="entry name" value="Znf_hrmn_rcpt"/>
</dbReference>
<dbReference type="PRINTS" id="PR00398">
    <property type="entry name" value="STRDHORMONER"/>
</dbReference>
<keyword evidence="4 9" id="KW-0805">Transcription regulation</keyword>
<evidence type="ECO:0000256" key="4">
    <source>
        <dbReference type="ARBA" id="ARBA00023015"/>
    </source>
</evidence>
<dbReference type="GeneID" id="109957484"/>
<dbReference type="KEGG" id="malb:109957484"/>
<keyword evidence="3 9" id="KW-0862">Zinc</keyword>
<evidence type="ECO:0000256" key="3">
    <source>
        <dbReference type="ARBA" id="ARBA00022833"/>
    </source>
</evidence>
<dbReference type="OrthoDB" id="10032732at2759"/>
<evidence type="ECO:0008006" key="14">
    <source>
        <dbReference type="Google" id="ProtNLM"/>
    </source>
</evidence>
<dbReference type="PRINTS" id="PR00047">
    <property type="entry name" value="STROIDFINGER"/>
</dbReference>
<dbReference type="Pfam" id="PF00105">
    <property type="entry name" value="zf-C4"/>
    <property type="match status" value="1"/>
</dbReference>
<reference evidence="12" key="2">
    <citation type="submission" date="2025-09" db="UniProtKB">
        <authorList>
            <consortium name="Ensembl"/>
        </authorList>
    </citation>
    <scope>IDENTIFICATION</scope>
</reference>
<dbReference type="SUPFAM" id="SSF57716">
    <property type="entry name" value="Glucocorticoid receptor-like (DNA-binding domain)"/>
    <property type="match status" value="1"/>
</dbReference>
<comment type="subcellular location">
    <subcellularLocation>
        <location evidence="9">Nucleus</location>
    </subcellularLocation>
</comment>
<proteinExistence type="inferred from homology"/>
<dbReference type="SMART" id="SM00399">
    <property type="entry name" value="ZnF_C4"/>
    <property type="match status" value="1"/>
</dbReference>
<reference evidence="12" key="1">
    <citation type="submission" date="2025-08" db="UniProtKB">
        <authorList>
            <consortium name="Ensembl"/>
        </authorList>
    </citation>
    <scope>IDENTIFICATION</scope>
</reference>
<keyword evidence="5 9" id="KW-0238">DNA-binding</keyword>
<keyword evidence="7 9" id="KW-0675">Receptor</keyword>
<dbReference type="CDD" id="cd07173">
    <property type="entry name" value="NR_DBD_AR"/>
    <property type="match status" value="1"/>
</dbReference>
<evidence type="ECO:0000313" key="12">
    <source>
        <dbReference type="Ensembl" id="ENSMALP00000013261.1"/>
    </source>
</evidence>
<evidence type="ECO:0000256" key="1">
    <source>
        <dbReference type="ARBA" id="ARBA00022723"/>
    </source>
</evidence>
<dbReference type="SUPFAM" id="SSF48508">
    <property type="entry name" value="Nuclear receptor ligand-binding domain"/>
    <property type="match status" value="1"/>
</dbReference>
<dbReference type="AlphaFoldDB" id="A0A3Q3QIA9"/>
<dbReference type="PROSITE" id="PS51030">
    <property type="entry name" value="NUCLEAR_REC_DBD_2"/>
    <property type="match status" value="1"/>
</dbReference>
<dbReference type="STRING" id="43700.ENSMALP00000013261"/>
<dbReference type="Gene3D" id="1.10.565.10">
    <property type="entry name" value="Retinoid X Receptor"/>
    <property type="match status" value="1"/>
</dbReference>
<keyword evidence="2 9" id="KW-0863">Zinc-finger</keyword>
<dbReference type="GO" id="GO:0043565">
    <property type="term" value="F:sequence-specific DNA binding"/>
    <property type="evidence" value="ECO:0007669"/>
    <property type="project" value="InterPro"/>
</dbReference>
<dbReference type="Proteomes" id="UP000261600">
    <property type="component" value="Unplaced"/>
</dbReference>
<dbReference type="InterPro" id="IPR000536">
    <property type="entry name" value="Nucl_hrmn_rcpt_lig-bd"/>
</dbReference>
<protein>
    <recommendedName>
        <fullName evidence="14">Androgen receptor alpha</fullName>
    </recommendedName>
</protein>
<feature type="domain" description="NR LBD" evidence="11">
    <location>
        <begin position="416"/>
        <end position="648"/>
    </location>
</feature>
<dbReference type="InterPro" id="IPR035500">
    <property type="entry name" value="NHR-like_dom_sf"/>
</dbReference>
<dbReference type="Ensembl" id="ENSMALT00000013546.1">
    <property type="protein sequence ID" value="ENSMALP00000013261.1"/>
    <property type="gene ID" value="ENSMALG00000009383.1"/>
</dbReference>
<organism evidence="12 13">
    <name type="scientific">Monopterus albus</name>
    <name type="common">Swamp eel</name>
    <dbReference type="NCBI Taxonomy" id="43700"/>
    <lineage>
        <taxon>Eukaryota</taxon>
        <taxon>Metazoa</taxon>
        <taxon>Chordata</taxon>
        <taxon>Craniata</taxon>
        <taxon>Vertebrata</taxon>
        <taxon>Euteleostomi</taxon>
        <taxon>Actinopterygii</taxon>
        <taxon>Neopterygii</taxon>
        <taxon>Teleostei</taxon>
        <taxon>Neoteleostei</taxon>
        <taxon>Acanthomorphata</taxon>
        <taxon>Anabantaria</taxon>
        <taxon>Synbranchiformes</taxon>
        <taxon>Synbranchidae</taxon>
        <taxon>Monopterus</taxon>
    </lineage>
</organism>
<dbReference type="SMART" id="SM00430">
    <property type="entry name" value="HOLI"/>
    <property type="match status" value="1"/>
</dbReference>
<dbReference type="PROSITE" id="PS51843">
    <property type="entry name" value="NR_LBD"/>
    <property type="match status" value="1"/>
</dbReference>
<evidence type="ECO:0000256" key="2">
    <source>
        <dbReference type="ARBA" id="ARBA00022771"/>
    </source>
</evidence>
<dbReference type="Pfam" id="PF00104">
    <property type="entry name" value="Hormone_recep"/>
    <property type="match status" value="1"/>
</dbReference>
<evidence type="ECO:0000313" key="13">
    <source>
        <dbReference type="Proteomes" id="UP000261600"/>
    </source>
</evidence>
<evidence type="ECO:0000256" key="6">
    <source>
        <dbReference type="ARBA" id="ARBA00023163"/>
    </source>
</evidence>
<dbReference type="RefSeq" id="XP_020451035.1">
    <property type="nucleotide sequence ID" value="XM_020595379.1"/>
</dbReference>
<evidence type="ECO:0000256" key="5">
    <source>
        <dbReference type="ARBA" id="ARBA00023125"/>
    </source>
</evidence>
<dbReference type="InterPro" id="IPR001723">
    <property type="entry name" value="Nuclear_hrmn_rcpt"/>
</dbReference>
<keyword evidence="6 9" id="KW-0804">Transcription</keyword>
<dbReference type="GO" id="GO:0033993">
    <property type="term" value="P:response to lipid"/>
    <property type="evidence" value="ECO:0007669"/>
    <property type="project" value="UniProtKB-ARBA"/>
</dbReference>
<dbReference type="PANTHER" id="PTHR48092">
    <property type="entry name" value="KNIRPS-RELATED PROTEIN-RELATED"/>
    <property type="match status" value="1"/>
</dbReference>
<keyword evidence="8 9" id="KW-0539">Nucleus</keyword>
<dbReference type="InterPro" id="IPR050200">
    <property type="entry name" value="Nuclear_hormone_rcpt_NR3"/>
</dbReference>
<dbReference type="PROSITE" id="PS00031">
    <property type="entry name" value="NUCLEAR_REC_DBD_1"/>
    <property type="match status" value="1"/>
</dbReference>